<dbReference type="Gene3D" id="3.40.50.1820">
    <property type="entry name" value="alpha/beta hydrolase"/>
    <property type="match status" value="1"/>
</dbReference>
<sequence length="318" mass="34711">MRFWRGIRKLLVYVLLAIVLVTLGVYLNHRLALSREANDISPIGNRVEVEGKQLNVYVAGSGSKTLVLLAGGGTTSPILDFKALTTQLAPDYRIVIVERLGYGFSDDGDSPRDLETVNRQTRQALEASGIQGPYVLVAHSMAGLEALYWAQEHPAEVSAIVGLDMAMPQSYDKVKVPTFVVKVGQILLELGYGRFLYRAEKAAPALESGHLTQAEIANYKALFYKQALTTAIGNELEMSASNAKQVLDKSLPSVPILLYVSNASGTSFSSEAWYQMAQDSFGQVPNATIKRLDVGHYVHDYAPEEIAAGIGEFLKDNN</sequence>
<organism evidence="2 3">
    <name type="scientific">Abiotrophia defectiva</name>
    <name type="common">Streptococcus defectivus</name>
    <dbReference type="NCBI Taxonomy" id="46125"/>
    <lineage>
        <taxon>Bacteria</taxon>
        <taxon>Bacillati</taxon>
        <taxon>Bacillota</taxon>
        <taxon>Bacilli</taxon>
        <taxon>Lactobacillales</taxon>
        <taxon>Aerococcaceae</taxon>
        <taxon>Abiotrophia</taxon>
    </lineage>
</organism>
<feature type="domain" description="AB hydrolase-1" evidence="1">
    <location>
        <begin position="65"/>
        <end position="301"/>
    </location>
</feature>
<dbReference type="GO" id="GO:0046464">
    <property type="term" value="P:acylglycerol catabolic process"/>
    <property type="evidence" value="ECO:0007669"/>
    <property type="project" value="TreeGrafter"/>
</dbReference>
<dbReference type="GO" id="GO:0047372">
    <property type="term" value="F:monoacylglycerol lipase activity"/>
    <property type="evidence" value="ECO:0007669"/>
    <property type="project" value="TreeGrafter"/>
</dbReference>
<proteinExistence type="predicted"/>
<dbReference type="InterPro" id="IPR029058">
    <property type="entry name" value="AB_hydrolase_fold"/>
</dbReference>
<evidence type="ECO:0000313" key="2">
    <source>
        <dbReference type="EMBL" id="MBF0935524.1"/>
    </source>
</evidence>
<dbReference type="PANTHER" id="PTHR43798:SF33">
    <property type="entry name" value="HYDROLASE, PUTATIVE (AFU_ORTHOLOGUE AFUA_2G14860)-RELATED"/>
    <property type="match status" value="1"/>
</dbReference>
<dbReference type="PANTHER" id="PTHR43798">
    <property type="entry name" value="MONOACYLGLYCEROL LIPASE"/>
    <property type="match status" value="1"/>
</dbReference>
<dbReference type="InterPro" id="IPR000073">
    <property type="entry name" value="AB_hydrolase_1"/>
</dbReference>
<accession>A0A929QTF2</accession>
<dbReference type="SUPFAM" id="SSF53474">
    <property type="entry name" value="alpha/beta-Hydrolases"/>
    <property type="match status" value="1"/>
</dbReference>
<dbReference type="GO" id="GO:0016020">
    <property type="term" value="C:membrane"/>
    <property type="evidence" value="ECO:0007669"/>
    <property type="project" value="TreeGrafter"/>
</dbReference>
<dbReference type="InterPro" id="IPR050266">
    <property type="entry name" value="AB_hydrolase_sf"/>
</dbReference>
<dbReference type="AlphaFoldDB" id="A0A929QTF2"/>
<reference evidence="2" key="1">
    <citation type="submission" date="2020-04" db="EMBL/GenBank/DDBJ databases">
        <title>Deep metagenomics examines the oral microbiome during advanced dental caries in children, revealing novel taxa and co-occurrences with host molecules.</title>
        <authorList>
            <person name="Baker J.L."/>
            <person name="Morton J.T."/>
            <person name="Dinis M."/>
            <person name="Alvarez R."/>
            <person name="Tran N.C."/>
            <person name="Knight R."/>
            <person name="Edlund A."/>
        </authorList>
    </citation>
    <scope>NUCLEOTIDE SEQUENCE</scope>
    <source>
        <strain evidence="2">JCVI_23_bin.16</strain>
    </source>
</reference>
<dbReference type="Pfam" id="PF00561">
    <property type="entry name" value="Abhydrolase_1"/>
    <property type="match status" value="1"/>
</dbReference>
<keyword evidence="2" id="KW-0378">Hydrolase</keyword>
<evidence type="ECO:0000259" key="1">
    <source>
        <dbReference type="Pfam" id="PF00561"/>
    </source>
</evidence>
<name>A0A929QTF2_ABIDE</name>
<dbReference type="Proteomes" id="UP000757900">
    <property type="component" value="Unassembled WGS sequence"/>
</dbReference>
<comment type="caution">
    <text evidence="2">The sequence shown here is derived from an EMBL/GenBank/DDBJ whole genome shotgun (WGS) entry which is preliminary data.</text>
</comment>
<dbReference type="EMBL" id="JABZFV010000266">
    <property type="protein sequence ID" value="MBF0935524.1"/>
    <property type="molecule type" value="Genomic_DNA"/>
</dbReference>
<protein>
    <submittedName>
        <fullName evidence="2">Alpha/beta hydrolase</fullName>
    </submittedName>
</protein>
<gene>
    <name evidence="2" type="ORF">HXK00_07800</name>
</gene>
<evidence type="ECO:0000313" key="3">
    <source>
        <dbReference type="Proteomes" id="UP000757900"/>
    </source>
</evidence>